<keyword evidence="6" id="KW-1185">Reference proteome</keyword>
<dbReference type="SUPFAM" id="SSF51430">
    <property type="entry name" value="NAD(P)-linked oxidoreductase"/>
    <property type="match status" value="1"/>
</dbReference>
<dbReference type="PANTHER" id="PTHR43827">
    <property type="entry name" value="2,5-DIKETO-D-GLUCONIC ACID REDUCTASE"/>
    <property type="match status" value="1"/>
</dbReference>
<organism evidence="5 6">
    <name type="scientific">Siccirubricoccus soli</name>
    <dbReference type="NCBI Taxonomy" id="2899147"/>
    <lineage>
        <taxon>Bacteria</taxon>
        <taxon>Pseudomonadati</taxon>
        <taxon>Pseudomonadota</taxon>
        <taxon>Alphaproteobacteria</taxon>
        <taxon>Acetobacterales</taxon>
        <taxon>Roseomonadaceae</taxon>
        <taxon>Siccirubricoccus</taxon>
    </lineage>
</organism>
<dbReference type="PRINTS" id="PR00069">
    <property type="entry name" value="ALDKETRDTASE"/>
</dbReference>
<keyword evidence="3" id="KW-0560">Oxidoreductase</keyword>
<dbReference type="EMBL" id="JAFIRR010000071">
    <property type="protein sequence ID" value="MCO6416969.1"/>
    <property type="molecule type" value="Genomic_DNA"/>
</dbReference>
<evidence type="ECO:0000313" key="5">
    <source>
        <dbReference type="EMBL" id="MCO6416969.1"/>
    </source>
</evidence>
<name>A0ABT1D702_9PROT</name>
<dbReference type="InterPro" id="IPR020471">
    <property type="entry name" value="AKR"/>
</dbReference>
<dbReference type="Pfam" id="PF00248">
    <property type="entry name" value="Aldo_ket_red"/>
    <property type="match status" value="1"/>
</dbReference>
<dbReference type="PANTHER" id="PTHR43827:SF3">
    <property type="entry name" value="NADP-DEPENDENT OXIDOREDUCTASE DOMAIN-CONTAINING PROTEIN"/>
    <property type="match status" value="1"/>
</dbReference>
<evidence type="ECO:0000256" key="3">
    <source>
        <dbReference type="ARBA" id="ARBA00023002"/>
    </source>
</evidence>
<evidence type="ECO:0000256" key="2">
    <source>
        <dbReference type="ARBA" id="ARBA00022857"/>
    </source>
</evidence>
<reference evidence="5 6" key="1">
    <citation type="submission" date="2021-12" db="EMBL/GenBank/DDBJ databases">
        <title>Siccirubricoccus leaddurans sp. nov., a high concentration Zn2+ tolerance bacterium.</title>
        <authorList>
            <person name="Cao Y."/>
        </authorList>
    </citation>
    <scope>NUCLEOTIDE SEQUENCE [LARGE SCALE GENOMIC DNA]</scope>
    <source>
        <strain evidence="5 6">KC 17139</strain>
    </source>
</reference>
<feature type="domain" description="NADP-dependent oxidoreductase" evidence="4">
    <location>
        <begin position="17"/>
        <end position="259"/>
    </location>
</feature>
<comment type="similarity">
    <text evidence="1">Belongs to the aldo/keto reductase family.</text>
</comment>
<dbReference type="InterPro" id="IPR023210">
    <property type="entry name" value="NADP_OxRdtase_dom"/>
</dbReference>
<dbReference type="RefSeq" id="WP_252953595.1">
    <property type="nucleotide sequence ID" value="NZ_JAFIRR010000071.1"/>
</dbReference>
<evidence type="ECO:0000256" key="1">
    <source>
        <dbReference type="ARBA" id="ARBA00007905"/>
    </source>
</evidence>
<evidence type="ECO:0000259" key="4">
    <source>
        <dbReference type="Pfam" id="PF00248"/>
    </source>
</evidence>
<evidence type="ECO:0000313" key="6">
    <source>
        <dbReference type="Proteomes" id="UP001523392"/>
    </source>
</evidence>
<dbReference type="InterPro" id="IPR018170">
    <property type="entry name" value="Aldo/ket_reductase_CS"/>
</dbReference>
<protein>
    <submittedName>
        <fullName evidence="5">Aldo/keto reductase</fullName>
    </submittedName>
</protein>
<dbReference type="Proteomes" id="UP001523392">
    <property type="component" value="Unassembled WGS sequence"/>
</dbReference>
<dbReference type="PIRSF" id="PIRSF000097">
    <property type="entry name" value="AKR"/>
    <property type="match status" value="1"/>
</dbReference>
<comment type="caution">
    <text evidence="5">The sequence shown here is derived from an EMBL/GenBank/DDBJ whole genome shotgun (WGS) entry which is preliminary data.</text>
</comment>
<keyword evidence="2" id="KW-0521">NADP</keyword>
<dbReference type="PROSITE" id="PS00798">
    <property type="entry name" value="ALDOKETO_REDUCTASE_1"/>
    <property type="match status" value="1"/>
</dbReference>
<proteinExistence type="inferred from homology"/>
<sequence length="277" mass="29698">MPMQVPLFRSARTVMPRLGFGTWPMQGAECQAAVESAIGLGYRHIDTAEMYGNEAAVGAGLRASGVAREALYLTTKVWWDKPDGASFRAAFEACLARLATPYVDLLLVHWPSPQLRLESVLEAQAKILAEGLAKAVGVANFPLALLRRAVEAKIAPIACLQVEHHVFLGQQKLLAYCQAQDLVLTSYTPVAKGAVLQDATVTRIAAKHGATPGQVALAWLLGMANVAAIPKAASPARQAENLKSVELTLDEEDRAALAALPKNRRMVNPGFAPQWDG</sequence>
<dbReference type="InterPro" id="IPR036812">
    <property type="entry name" value="NAD(P)_OxRdtase_dom_sf"/>
</dbReference>
<accession>A0ABT1D702</accession>
<dbReference type="Gene3D" id="3.20.20.100">
    <property type="entry name" value="NADP-dependent oxidoreductase domain"/>
    <property type="match status" value="1"/>
</dbReference>
<gene>
    <name evidence="5" type="ORF">JYK14_12475</name>
</gene>